<dbReference type="EMBL" id="CP003326">
    <property type="protein sequence ID" value="AFS77738.1"/>
    <property type="molecule type" value="Genomic_DNA"/>
</dbReference>
<accession>K0AV50</accession>
<evidence type="ECO:0000313" key="1">
    <source>
        <dbReference type="EMBL" id="AFS77738.1"/>
    </source>
</evidence>
<reference evidence="1 2" key="1">
    <citation type="journal article" date="2012" name="PLoS ONE">
        <title>The purine-utilizing bacterium Clostridium acidurici 9a: a genome-guided metabolic reconsideration.</title>
        <authorList>
            <person name="Hartwich K."/>
            <person name="Poehlein A."/>
            <person name="Daniel R."/>
        </authorList>
    </citation>
    <scope>NUCLEOTIDE SEQUENCE [LARGE SCALE GENOMIC DNA]</scope>
    <source>
        <strain evidence="2">ATCC 7906 / DSM 604 / BCRC 14475 / CIP 104303 / KCTC 5404 / NCIMB 10678 / 9a</strain>
    </source>
</reference>
<sequence>MGLIESIIMSTLDVLEYIIISSKLIQKDNICNHKNSKVILGIYILGFALAISFFAKYIAGKYSIVTSGILLVTMTFFVYRRKIKETIYTYIITMIVIISIQFSSIVLLRIFIVDLDYSFTSGIFVHIVTLFLTSIIYMYVPIDMIFKYVNRDNKVFKLLVLNMFIISISILLYWYVDVNGVFQNIAFLAAICSVIFVINLILLKNGLKNDIGEQKLKSYEGYLPVVDKDLRKKQHQCDNYIQKLRMLIITSEEKGKIIDIDAINKKDIKEENKEIEN</sequence>
<evidence type="ECO:0000313" key="2">
    <source>
        <dbReference type="Proteomes" id="UP000006094"/>
    </source>
</evidence>
<proteinExistence type="predicted"/>
<dbReference type="KEGG" id="cad:Curi_c06650"/>
<dbReference type="HOGENOM" id="CLU_1003615_0_0_9"/>
<dbReference type="Proteomes" id="UP000006094">
    <property type="component" value="Chromosome"/>
</dbReference>
<keyword evidence="2" id="KW-1185">Reference proteome</keyword>
<organism evidence="1 2">
    <name type="scientific">Gottschalkia acidurici (strain ATCC 7906 / DSM 604 / BCRC 14475 / CIP 104303 / KCTC 5404 / NCIMB 10678 / 9a)</name>
    <name type="common">Clostridium acidurici</name>
    <dbReference type="NCBI Taxonomy" id="1128398"/>
    <lineage>
        <taxon>Bacteria</taxon>
        <taxon>Bacillati</taxon>
        <taxon>Bacillota</taxon>
        <taxon>Tissierellia</taxon>
        <taxon>Tissierellales</taxon>
        <taxon>Gottschalkiaceae</taxon>
        <taxon>Gottschalkia</taxon>
    </lineage>
</organism>
<gene>
    <name evidence="1" type="ordered locus">Curi_c06650</name>
</gene>
<name>K0AV50_GOTA9</name>
<protein>
    <submittedName>
        <fullName evidence="1">Uncharacterized protein</fullName>
    </submittedName>
</protein>
<dbReference type="AlphaFoldDB" id="K0AV50"/>
<dbReference type="RefSeq" id="WP_014966875.1">
    <property type="nucleotide sequence ID" value="NC_018664.1"/>
</dbReference>